<reference evidence="4 5" key="1">
    <citation type="submission" date="2018-06" db="EMBL/GenBank/DDBJ databases">
        <title>Genomic Encyclopedia of Type Strains, Phase III (KMG-III): the genomes of soil and plant-associated and newly described type strains.</title>
        <authorList>
            <person name="Whitman W."/>
        </authorList>
    </citation>
    <scope>NUCLEOTIDE SEQUENCE [LARGE SCALE GENOMIC DNA]</scope>
    <source>
        <strain evidence="4 5">CGMCC 4.7090</strain>
    </source>
</reference>
<proteinExistence type="predicted"/>
<dbReference type="InterPro" id="IPR036188">
    <property type="entry name" value="FAD/NAD-bd_sf"/>
</dbReference>
<feature type="domain" description="FAD-binding" evidence="3">
    <location>
        <begin position="130"/>
        <end position="292"/>
    </location>
</feature>
<dbReference type="GO" id="GO:0004497">
    <property type="term" value="F:monooxygenase activity"/>
    <property type="evidence" value="ECO:0007669"/>
    <property type="project" value="UniProtKB-KW"/>
</dbReference>
<comment type="caution">
    <text evidence="4">The sequence shown here is derived from an EMBL/GenBank/DDBJ whole genome shotgun (WGS) entry which is preliminary data.</text>
</comment>
<dbReference type="OrthoDB" id="9782160at2"/>
<dbReference type="Pfam" id="PF01494">
    <property type="entry name" value="FAD_binding_3"/>
    <property type="match status" value="2"/>
</dbReference>
<dbReference type="Proteomes" id="UP000249341">
    <property type="component" value="Unassembled WGS sequence"/>
</dbReference>
<evidence type="ECO:0000256" key="2">
    <source>
        <dbReference type="ARBA" id="ARBA00023033"/>
    </source>
</evidence>
<gene>
    <name evidence="4" type="ORF">B0I29_108289</name>
</gene>
<dbReference type="Gene3D" id="3.50.50.60">
    <property type="entry name" value="FAD/NAD(P)-binding domain"/>
    <property type="match status" value="1"/>
</dbReference>
<evidence type="ECO:0000256" key="1">
    <source>
        <dbReference type="ARBA" id="ARBA00023002"/>
    </source>
</evidence>
<protein>
    <submittedName>
        <fullName evidence="4">2-polyprenyl-6-methoxyphenol hydroxylase-like FAD-dependent oxidoreductase</fullName>
    </submittedName>
</protein>
<evidence type="ECO:0000259" key="3">
    <source>
        <dbReference type="Pfam" id="PF01494"/>
    </source>
</evidence>
<dbReference type="SUPFAM" id="SSF51905">
    <property type="entry name" value="FAD/NAD(P)-binding domain"/>
    <property type="match status" value="1"/>
</dbReference>
<keyword evidence="1" id="KW-0560">Oxidoreductase</keyword>
<organism evidence="4 5">
    <name type="scientific">Actinoplanes lutulentus</name>
    <dbReference type="NCBI Taxonomy" id="1287878"/>
    <lineage>
        <taxon>Bacteria</taxon>
        <taxon>Bacillati</taxon>
        <taxon>Actinomycetota</taxon>
        <taxon>Actinomycetes</taxon>
        <taxon>Micromonosporales</taxon>
        <taxon>Micromonosporaceae</taxon>
        <taxon>Actinoplanes</taxon>
    </lineage>
</organism>
<dbReference type="InterPro" id="IPR002938">
    <property type="entry name" value="FAD-bd"/>
</dbReference>
<evidence type="ECO:0000313" key="4">
    <source>
        <dbReference type="EMBL" id="RAK36699.1"/>
    </source>
</evidence>
<feature type="domain" description="FAD-binding" evidence="3">
    <location>
        <begin position="3"/>
        <end position="128"/>
    </location>
</feature>
<accession>A0A327ZB21</accession>
<dbReference type="InterPro" id="IPR050493">
    <property type="entry name" value="FAD-dep_Monooxygenase_BioMet"/>
</dbReference>
<keyword evidence="5" id="KW-1185">Reference proteome</keyword>
<dbReference type="PRINTS" id="PR00420">
    <property type="entry name" value="RNGMNOXGNASE"/>
</dbReference>
<dbReference type="AlphaFoldDB" id="A0A327ZB21"/>
<dbReference type="PANTHER" id="PTHR13789:SF309">
    <property type="entry name" value="PUTATIVE (AFU_ORTHOLOGUE AFUA_6G14510)-RELATED"/>
    <property type="match status" value="1"/>
</dbReference>
<dbReference type="GO" id="GO:0071949">
    <property type="term" value="F:FAD binding"/>
    <property type="evidence" value="ECO:0007669"/>
    <property type="project" value="InterPro"/>
</dbReference>
<dbReference type="EMBL" id="QLMJ01000008">
    <property type="protein sequence ID" value="RAK36699.1"/>
    <property type="molecule type" value="Genomic_DNA"/>
</dbReference>
<name>A0A327ZB21_9ACTN</name>
<keyword evidence="2" id="KW-0503">Monooxygenase</keyword>
<evidence type="ECO:0000313" key="5">
    <source>
        <dbReference type="Proteomes" id="UP000249341"/>
    </source>
</evidence>
<dbReference type="RefSeq" id="WP_111650493.1">
    <property type="nucleotide sequence ID" value="NZ_JACHWI010000007.1"/>
</dbReference>
<sequence>MEIIGGGIGGLSAAIALARDGHKVTLRERNAALPSTGTALGMWPAALRALDELGVGDQVRRTGSRQQAGAFLRSDGSRIATIDIARLRKRTGDDVYLISRPALLAILHQAAADAGADLRFGEPVSCLDETADLLVVADGVFSRTRDRLLGPAYQARYSGSTAWRGTIEDMPTAEFAEIWGRGAKFGVTPHEGGRTNWFAAAAAPEGRFEPGHEVAALHRIFGDWAAPVRPVLDAIEESRILRHDIYVTPPLPSFVHGNAVLIGDAAHAMNPDLGRGACEAIIDAVTLAACLRQQNGPLLYDRSRRPATQRLARVAAIAARMTRMRHALPLRNGLLKASMLAGPPS</sequence>
<dbReference type="PANTHER" id="PTHR13789">
    <property type="entry name" value="MONOOXYGENASE"/>
    <property type="match status" value="1"/>
</dbReference>